<evidence type="ECO:0000256" key="2">
    <source>
        <dbReference type="ARBA" id="ARBA00022797"/>
    </source>
</evidence>
<dbReference type="GO" id="GO:0016491">
    <property type="term" value="F:oxidoreductase activity"/>
    <property type="evidence" value="ECO:0007669"/>
    <property type="project" value="UniProtKB-KW"/>
</dbReference>
<dbReference type="Pfam" id="PF00106">
    <property type="entry name" value="adh_short"/>
    <property type="match status" value="1"/>
</dbReference>
<evidence type="ECO:0000313" key="5">
    <source>
        <dbReference type="EMBL" id="BAC79228.1"/>
    </source>
</evidence>
<accession>Q7WZE9</accession>
<organism evidence="5">
    <name type="scientific">Geobacillus genomosp. 3</name>
    <dbReference type="NCBI Taxonomy" id="1921421"/>
    <lineage>
        <taxon>Bacteria</taxon>
        <taxon>Bacillati</taxon>
        <taxon>Bacillota</taxon>
        <taxon>Bacilli</taxon>
        <taxon>Bacillales</taxon>
        <taxon>Anoxybacillaceae</taxon>
        <taxon>Geobacillus</taxon>
    </lineage>
</organism>
<dbReference type="PANTHER" id="PTHR43943:SF17">
    <property type="entry name" value="3-PHENYLPROPIONATE-DIHYDRODIOL_CINNAMIC ACID-DIHYDRODIOL DEHYDROGENASE"/>
    <property type="match status" value="1"/>
</dbReference>
<dbReference type="EMBL" id="AB113649">
    <property type="protein sequence ID" value="BAC79228.1"/>
    <property type="molecule type" value="Genomic_DNA"/>
</dbReference>
<evidence type="ECO:0000256" key="1">
    <source>
        <dbReference type="ARBA" id="ARBA00006484"/>
    </source>
</evidence>
<dbReference type="InterPro" id="IPR036291">
    <property type="entry name" value="NAD(P)-bd_dom_sf"/>
</dbReference>
<dbReference type="Gene3D" id="3.40.50.720">
    <property type="entry name" value="NAD(P)-binding Rossmann-like Domain"/>
    <property type="match status" value="1"/>
</dbReference>
<comment type="similarity">
    <text evidence="1">Belongs to the short-chain dehydrogenases/reductases (SDR) family.</text>
</comment>
<keyword evidence="4" id="KW-0520">NAD</keyword>
<protein>
    <submittedName>
        <fullName evidence="5">Biphenyl dihydrodiol dehydrogenase</fullName>
    </submittedName>
</protein>
<name>Q7WZE9_GEOG3</name>
<dbReference type="PROSITE" id="PS00061">
    <property type="entry name" value="ADH_SHORT"/>
    <property type="match status" value="1"/>
</dbReference>
<proteinExistence type="inferred from homology"/>
<evidence type="ECO:0000256" key="4">
    <source>
        <dbReference type="ARBA" id="ARBA00023027"/>
    </source>
</evidence>
<sequence>MGWLDGKVALVIGGGSGIGRGVVEAFLREGASVGVLEINPQKVSKLEEHGTAVKAIQGDATMLKDNERAVRLTVETFGRLDILVSCVGVWDYFADLPNIPAEKISDAFDELFAVNVKSNLLSAKAALPELLKTEGNIVLTVSNSGFYPAGGGPLYVSSKFAVRGLIMELAYELAPKIRVNGVAPGGTITDLSGLKSLEQQNMSLSQIPNLPDIMRTTNPLQVLGTPEDHAWAYVYLASKERTRTVTGTIIHTDGGIGVRGIGKVAGLLPDEK</sequence>
<dbReference type="InterPro" id="IPR020904">
    <property type="entry name" value="Sc_DH/Rdtase_CS"/>
</dbReference>
<dbReference type="PANTHER" id="PTHR43943">
    <property type="entry name" value="DEHYDROGENASE/REDUCTASE (SDR FAMILY) MEMBER 4"/>
    <property type="match status" value="1"/>
</dbReference>
<dbReference type="InterPro" id="IPR002347">
    <property type="entry name" value="SDR_fam"/>
</dbReference>
<dbReference type="NCBIfam" id="NF004849">
    <property type="entry name" value="PRK06200.1"/>
    <property type="match status" value="1"/>
</dbReference>
<reference evidence="5" key="1">
    <citation type="journal article" date="2005" name="Microbiology (Mosc.)">
        <title>bph genes of the thermophilic PCB degrader, Bacillus sp. JF8: characterization of the divergent ring-hydroxylating dioxygenase and hydrolase genes upstream of the Mn-dependent BphC.</title>
        <authorList>
            <person name="Mukerjee-Dhar G."/>
            <person name="Shimura M."/>
            <person name="Miyazawa D."/>
            <person name="Kimbara K."/>
            <person name="Hatta T."/>
        </authorList>
    </citation>
    <scope>NUCLEOTIDE SEQUENCE</scope>
    <source>
        <strain evidence="5">JF8</strain>
    </source>
</reference>
<dbReference type="PRINTS" id="PR00081">
    <property type="entry name" value="GDHRDH"/>
</dbReference>
<keyword evidence="2" id="KW-0058">Aromatic hydrocarbons catabolism</keyword>
<evidence type="ECO:0000256" key="3">
    <source>
        <dbReference type="ARBA" id="ARBA00023002"/>
    </source>
</evidence>
<keyword evidence="3" id="KW-0560">Oxidoreductase</keyword>
<dbReference type="FunFam" id="3.40.50.720:FF:000084">
    <property type="entry name" value="Short-chain dehydrogenase reductase"/>
    <property type="match status" value="1"/>
</dbReference>
<dbReference type="SUPFAM" id="SSF51735">
    <property type="entry name" value="NAD(P)-binding Rossmann-fold domains"/>
    <property type="match status" value="1"/>
</dbReference>
<dbReference type="GO" id="GO:0008206">
    <property type="term" value="P:bile acid metabolic process"/>
    <property type="evidence" value="ECO:0007669"/>
    <property type="project" value="UniProtKB-ARBA"/>
</dbReference>
<dbReference type="AlphaFoldDB" id="Q7WZE9"/>
<gene>
    <name evidence="5" type="primary">bphB</name>
</gene>